<dbReference type="Gene3D" id="1.10.510.10">
    <property type="entry name" value="Transferase(Phosphotransferase) domain 1"/>
    <property type="match status" value="1"/>
</dbReference>
<keyword evidence="2" id="KW-0418">Kinase</keyword>
<dbReference type="Gene3D" id="3.40.50.300">
    <property type="entry name" value="P-loop containing nucleotide triphosphate hydrolases"/>
    <property type="match status" value="1"/>
</dbReference>
<dbReference type="InterPro" id="IPR027417">
    <property type="entry name" value="P-loop_NTPase"/>
</dbReference>
<keyword evidence="2" id="KW-0808">Transferase</keyword>
<gene>
    <name evidence="8" type="ORF">FSP39_004599</name>
</gene>
<dbReference type="SMART" id="SM00220">
    <property type="entry name" value="S_TKc"/>
    <property type="match status" value="1"/>
</dbReference>
<dbReference type="PANTHER" id="PTHR26392:SF92">
    <property type="entry name" value="PROTEIN KINASE DOMAIN-CONTAINING PROTEIN"/>
    <property type="match status" value="1"/>
</dbReference>
<dbReference type="InterPro" id="IPR011009">
    <property type="entry name" value="Kinase-like_dom_sf"/>
</dbReference>
<feature type="domain" description="Protein kinase" evidence="7">
    <location>
        <begin position="717"/>
        <end position="998"/>
    </location>
</feature>
<dbReference type="InterPro" id="IPR001245">
    <property type="entry name" value="Ser-Thr/Tyr_kinase_cat_dom"/>
</dbReference>
<dbReference type="InterPro" id="IPR000719">
    <property type="entry name" value="Prot_kinase_dom"/>
</dbReference>
<dbReference type="PROSITE" id="PS00108">
    <property type="entry name" value="PROTEIN_KINASE_ST"/>
    <property type="match status" value="1"/>
</dbReference>
<dbReference type="PROSITE" id="PS00675">
    <property type="entry name" value="SIGMA54_INTERACT_1"/>
    <property type="match status" value="1"/>
</dbReference>
<dbReference type="SUPFAM" id="SSF56112">
    <property type="entry name" value="Protein kinase-like (PK-like)"/>
    <property type="match status" value="1"/>
</dbReference>
<evidence type="ECO:0000256" key="2">
    <source>
        <dbReference type="ARBA" id="ARBA00022527"/>
    </source>
</evidence>
<dbReference type="PROSITE" id="PS00107">
    <property type="entry name" value="PROTEIN_KINASE_ATP"/>
    <property type="match status" value="1"/>
</dbReference>
<evidence type="ECO:0000256" key="4">
    <source>
        <dbReference type="ARBA" id="ARBA00022840"/>
    </source>
</evidence>
<dbReference type="PROSITE" id="PS50011">
    <property type="entry name" value="PROTEIN_KINASE_DOM"/>
    <property type="match status" value="1"/>
</dbReference>
<comment type="similarity">
    <text evidence="1">Belongs to the protein kinase superfamily. TKL Ser/Thr protein kinase family. ROCO subfamily.</text>
</comment>
<dbReference type="InterPro" id="IPR045063">
    <property type="entry name" value="Dynamin_N"/>
</dbReference>
<dbReference type="InterPro" id="IPR008271">
    <property type="entry name" value="Ser/Thr_kinase_AS"/>
</dbReference>
<keyword evidence="9" id="KW-1185">Reference proteome</keyword>
<sequence length="1002" mass="115972">MANGSSYVSKDSYRVSSVDDILKIPDMMTARELLKSWGLPTKGIGKKEEAVQRLIDHWKQQDKQEKVVKDEVTNGLQKAIYDTKRIRDKLKLKYDEILELYRRLPRQHQSDLQRFIPDLERIAKLKKEELNSPECIILVAGETGSGKSSFINLLLEEDILPISQLPCTSSFCELRKCRDNNQRAVLYYKAFGGKSRQPKEIDIRHLDGMKELSKRIQHMDEETEESPYEKIEIYYPFPFLEEGIVIVDTPGIGENKTMVTRVKEYLKKSFGFIYVVNSSNAGGVHEGRLKDFLRTVINMSEEDFYTDTTMFVCNKWETVPDRYKDDVRGDTLKKLQKFFRNLTEDHLFFMSVDEAERSLKTAGKMSLEHQYMLTGIQRLLPASLEKKLDIHYRFLSQILKRSVYSLKVAHNMEKCDRKQKEEMIGNIKKQMDKIQCNALRCVDDLRRGMDYEVKMLTETMMGVIGSPEFRNRVGRWDPRDCPGSSDKKKLLRDASELIENRIGMEVDHWERQNRIVKNLKEKIISKLKRDCELMEDQMREVEGTLVAGEKNIISDLHKTMKGAPKSKKAKNKKKDSKGNENKMKTLGAAVALSGRFDDDKQVKEHFKKYKSKSPDTAMMEATELFINTILKSSLLGDSIGKFLSRYTKGIDMVAKKIPDFIASDQELLEQLQRQLDESSGSKSDLTGLLRSCSVLQGTLDMFYVKDMMHKDFNLRDIKKEHQLGKGSFAHVFAGRIVQGVREVEVAIKLFIDPLKPNNVSDVLLEDRTMREMDHRNIVRYYGCSLQMSPDGSKIHWLMILEYCECTLKDKVLEDEFENPGKVDEALQKHPKQEMARYASQISKGIEFLHSKDLVHRDLKLENILVSKDNVVKLTDVGLTKHQAFIAGTLAGSPVYMAPEVHKQQGIYDRKADIFSLGIILWEMWYGIDAADHISDQLNRKCKKAMELASEVENGLRPSMNFRFNPPKEWEELIVHCWHLEPRKRPEAKHVKVFFDDFIRLNK</sequence>
<dbReference type="GO" id="GO:0004674">
    <property type="term" value="F:protein serine/threonine kinase activity"/>
    <property type="evidence" value="ECO:0007669"/>
    <property type="project" value="UniProtKB-KW"/>
</dbReference>
<evidence type="ECO:0000259" key="7">
    <source>
        <dbReference type="PROSITE" id="PS50011"/>
    </source>
</evidence>
<comment type="caution">
    <text evidence="8">The sequence shown here is derived from an EMBL/GenBank/DDBJ whole genome shotgun (WGS) entry which is preliminary data.</text>
</comment>
<dbReference type="GO" id="GO:0005524">
    <property type="term" value="F:ATP binding"/>
    <property type="evidence" value="ECO:0007669"/>
    <property type="project" value="UniProtKB-UniRule"/>
</dbReference>
<dbReference type="SUPFAM" id="SSF52540">
    <property type="entry name" value="P-loop containing nucleoside triphosphate hydrolases"/>
    <property type="match status" value="1"/>
</dbReference>
<proteinExistence type="inferred from homology"/>
<keyword evidence="2" id="KW-0723">Serine/threonine-protein kinase</keyword>
<name>A0AA89BYQ2_PINIB</name>
<dbReference type="EMBL" id="VSWD01000005">
    <property type="protein sequence ID" value="KAK3101580.1"/>
    <property type="molecule type" value="Genomic_DNA"/>
</dbReference>
<evidence type="ECO:0000313" key="8">
    <source>
        <dbReference type="EMBL" id="KAK3101580.1"/>
    </source>
</evidence>
<evidence type="ECO:0000256" key="6">
    <source>
        <dbReference type="SAM" id="MobiDB-lite"/>
    </source>
</evidence>
<dbReference type="PANTHER" id="PTHR26392">
    <property type="entry name" value="MITOGEN-ACTIVATED PROTEIN KINASE KINASE KINASE 7-RELATED"/>
    <property type="match status" value="1"/>
</dbReference>
<evidence type="ECO:0000256" key="5">
    <source>
        <dbReference type="PROSITE-ProRule" id="PRU10141"/>
    </source>
</evidence>
<reference evidence="8" key="1">
    <citation type="submission" date="2019-08" db="EMBL/GenBank/DDBJ databases">
        <title>The improved chromosome-level genome for the pearl oyster Pinctada fucata martensii using PacBio sequencing and Hi-C.</title>
        <authorList>
            <person name="Zheng Z."/>
        </authorList>
    </citation>
    <scope>NUCLEOTIDE SEQUENCE</scope>
    <source>
        <strain evidence="8">ZZ-2019</strain>
        <tissue evidence="8">Adductor muscle</tissue>
    </source>
</reference>
<evidence type="ECO:0000313" key="9">
    <source>
        <dbReference type="Proteomes" id="UP001186944"/>
    </source>
</evidence>
<dbReference type="InterPro" id="IPR025662">
    <property type="entry name" value="Sigma_54_int_dom_ATP-bd_1"/>
</dbReference>
<accession>A0AA89BYQ2</accession>
<feature type="binding site" evidence="5">
    <location>
        <position position="748"/>
    </location>
    <ligand>
        <name>ATP</name>
        <dbReference type="ChEBI" id="CHEBI:30616"/>
    </ligand>
</feature>
<dbReference type="Proteomes" id="UP001186944">
    <property type="component" value="Unassembled WGS sequence"/>
</dbReference>
<keyword evidence="4 5" id="KW-0067">ATP-binding</keyword>
<dbReference type="InterPro" id="IPR017441">
    <property type="entry name" value="Protein_kinase_ATP_BS"/>
</dbReference>
<protein>
    <recommendedName>
        <fullName evidence="7">Protein kinase domain-containing protein</fullName>
    </recommendedName>
</protein>
<evidence type="ECO:0000256" key="1">
    <source>
        <dbReference type="ARBA" id="ARBA00008171"/>
    </source>
</evidence>
<feature type="compositionally biased region" description="Basic residues" evidence="6">
    <location>
        <begin position="564"/>
        <end position="575"/>
    </location>
</feature>
<dbReference type="Pfam" id="PF00350">
    <property type="entry name" value="Dynamin_N"/>
    <property type="match status" value="1"/>
</dbReference>
<organism evidence="8 9">
    <name type="scientific">Pinctada imbricata</name>
    <name type="common">Atlantic pearl-oyster</name>
    <name type="synonym">Pinctada martensii</name>
    <dbReference type="NCBI Taxonomy" id="66713"/>
    <lineage>
        <taxon>Eukaryota</taxon>
        <taxon>Metazoa</taxon>
        <taxon>Spiralia</taxon>
        <taxon>Lophotrochozoa</taxon>
        <taxon>Mollusca</taxon>
        <taxon>Bivalvia</taxon>
        <taxon>Autobranchia</taxon>
        <taxon>Pteriomorphia</taxon>
        <taxon>Pterioida</taxon>
        <taxon>Pterioidea</taxon>
        <taxon>Pteriidae</taxon>
        <taxon>Pinctada</taxon>
    </lineage>
</organism>
<dbReference type="Pfam" id="PF07714">
    <property type="entry name" value="PK_Tyr_Ser-Thr"/>
    <property type="match status" value="1"/>
</dbReference>
<evidence type="ECO:0000256" key="3">
    <source>
        <dbReference type="ARBA" id="ARBA00022741"/>
    </source>
</evidence>
<dbReference type="AlphaFoldDB" id="A0AA89BYQ2"/>
<feature type="region of interest" description="Disordered" evidence="6">
    <location>
        <begin position="561"/>
        <end position="581"/>
    </location>
</feature>
<keyword evidence="3 5" id="KW-0547">Nucleotide-binding</keyword>